<keyword evidence="2" id="KW-0812">Transmembrane</keyword>
<proteinExistence type="predicted"/>
<dbReference type="PANTHER" id="PTHR35007:SF4">
    <property type="entry name" value="CONSERVED TRANSMEMBRANE PROTEIN-RELATED"/>
    <property type="match status" value="1"/>
</dbReference>
<feature type="region of interest" description="Disordered" evidence="1">
    <location>
        <begin position="27"/>
        <end position="51"/>
    </location>
</feature>
<protein>
    <recommendedName>
        <fullName evidence="5">Type II secretion system protein GspF domain-containing protein</fullName>
    </recommendedName>
</protein>
<feature type="compositionally biased region" description="Low complexity" evidence="1">
    <location>
        <begin position="37"/>
        <end position="49"/>
    </location>
</feature>
<evidence type="ECO:0000313" key="4">
    <source>
        <dbReference type="Proteomes" id="UP000886632"/>
    </source>
</evidence>
<name>A0A9D7TA50_9MICO</name>
<evidence type="ECO:0000313" key="3">
    <source>
        <dbReference type="EMBL" id="MBL0005449.1"/>
    </source>
</evidence>
<dbReference type="Proteomes" id="UP000886632">
    <property type="component" value="Unassembled WGS sequence"/>
</dbReference>
<comment type="caution">
    <text evidence="3">The sequence shown here is derived from an EMBL/GenBank/DDBJ whole genome shotgun (WGS) entry which is preliminary data.</text>
</comment>
<keyword evidence="2" id="KW-0472">Membrane</keyword>
<dbReference type="EMBL" id="JADKGK010000027">
    <property type="protein sequence ID" value="MBL0005449.1"/>
    <property type="molecule type" value="Genomic_DNA"/>
</dbReference>
<feature type="transmembrane region" description="Helical" evidence="2">
    <location>
        <begin position="186"/>
        <end position="203"/>
    </location>
</feature>
<accession>A0A9D7TA50</accession>
<keyword evidence="2" id="KW-1133">Transmembrane helix</keyword>
<evidence type="ECO:0000256" key="1">
    <source>
        <dbReference type="SAM" id="MobiDB-lite"/>
    </source>
</evidence>
<dbReference type="PANTHER" id="PTHR35007">
    <property type="entry name" value="INTEGRAL MEMBRANE PROTEIN-RELATED"/>
    <property type="match status" value="1"/>
</dbReference>
<gene>
    <name evidence="3" type="ORF">IPP00_16275</name>
</gene>
<reference evidence="3" key="1">
    <citation type="submission" date="2020-10" db="EMBL/GenBank/DDBJ databases">
        <title>Connecting structure to function with the recovery of over 1000 high-quality activated sludge metagenome-assembled genomes encoding full-length rRNA genes using long-read sequencing.</title>
        <authorList>
            <person name="Singleton C.M."/>
            <person name="Petriglieri F."/>
            <person name="Kristensen J.M."/>
            <person name="Kirkegaard R.H."/>
            <person name="Michaelsen T.Y."/>
            <person name="Andersen M.H."/>
            <person name="Karst S.M."/>
            <person name="Dueholm M.S."/>
            <person name="Nielsen P.H."/>
            <person name="Albertsen M."/>
        </authorList>
    </citation>
    <scope>NUCLEOTIDE SEQUENCE</scope>
    <source>
        <strain evidence="3">Ribe_18-Q3-R11-54_MAXAC.001</strain>
    </source>
</reference>
<feature type="transmembrane region" description="Helical" evidence="2">
    <location>
        <begin position="209"/>
        <end position="229"/>
    </location>
</feature>
<evidence type="ECO:0008006" key="5">
    <source>
        <dbReference type="Google" id="ProtNLM"/>
    </source>
</evidence>
<feature type="transmembrane region" description="Helical" evidence="2">
    <location>
        <begin position="6"/>
        <end position="22"/>
    </location>
</feature>
<dbReference type="AlphaFoldDB" id="A0A9D7TA50"/>
<evidence type="ECO:0000256" key="2">
    <source>
        <dbReference type="SAM" id="Phobius"/>
    </source>
</evidence>
<sequence>MSGVDTSPWIVAGLLALATFAWRGPRSGTPRRGVGPTGAIGSAGSTGAMGSVGGPRRWAAIVRSWWSRRPSARERARSALVAQTCEALDLCVAGLRAGLDLPAVLDFADAEIGLSAEVRDALRAPPGRLASGQVFRVISQAQELSSSAGVPLAEAWESAAALLREHEGLRRKIAVALAGPRATMRVLTLLPLAGPVVGIVFGIDPWRLYSGSPITVACLGLGLGLLFLGRWWCARLVSRLGLAQALG</sequence>
<organism evidence="3 4">
    <name type="scientific">Candidatus Phosphoribacter hodrii</name>
    <dbReference type="NCBI Taxonomy" id="2953743"/>
    <lineage>
        <taxon>Bacteria</taxon>
        <taxon>Bacillati</taxon>
        <taxon>Actinomycetota</taxon>
        <taxon>Actinomycetes</taxon>
        <taxon>Micrococcales</taxon>
        <taxon>Dermatophilaceae</taxon>
        <taxon>Candidatus Phosphoribacter</taxon>
    </lineage>
</organism>